<reference evidence="1" key="1">
    <citation type="submission" date="2018-01" db="EMBL/GenBank/DDBJ databases">
        <title>An insight into the sialome of Amazonian anophelines.</title>
        <authorList>
            <person name="Ribeiro J.M."/>
            <person name="Scarpassa V."/>
            <person name="Calvo E."/>
        </authorList>
    </citation>
    <scope>NUCLEOTIDE SEQUENCE</scope>
</reference>
<protein>
    <submittedName>
        <fullName evidence="1">Putative secreted protein</fullName>
    </submittedName>
</protein>
<proteinExistence type="predicted"/>
<dbReference type="PROSITE" id="PS51257">
    <property type="entry name" value="PROKAR_LIPOPROTEIN"/>
    <property type="match status" value="1"/>
</dbReference>
<accession>A0A2M4D9Y0</accession>
<dbReference type="AlphaFoldDB" id="A0A2M4D9Y0"/>
<name>A0A2M4D9Y0_ANODA</name>
<evidence type="ECO:0000313" key="1">
    <source>
        <dbReference type="EMBL" id="MBW74392.1"/>
    </source>
</evidence>
<sequence>MLVRVALSGSSSALGCVCVRVAYAQISVYACHLLALEVVRCGAVGEGLGSMSLPKEIQRNAKSRISMPNSVPISRFVRPLSVRLTATLFR</sequence>
<dbReference type="EMBL" id="GGFL01010214">
    <property type="protein sequence ID" value="MBW74392.1"/>
    <property type="molecule type" value="Transcribed_RNA"/>
</dbReference>
<organism evidence="1">
    <name type="scientific">Anopheles darlingi</name>
    <name type="common">Mosquito</name>
    <dbReference type="NCBI Taxonomy" id="43151"/>
    <lineage>
        <taxon>Eukaryota</taxon>
        <taxon>Metazoa</taxon>
        <taxon>Ecdysozoa</taxon>
        <taxon>Arthropoda</taxon>
        <taxon>Hexapoda</taxon>
        <taxon>Insecta</taxon>
        <taxon>Pterygota</taxon>
        <taxon>Neoptera</taxon>
        <taxon>Endopterygota</taxon>
        <taxon>Diptera</taxon>
        <taxon>Nematocera</taxon>
        <taxon>Culicoidea</taxon>
        <taxon>Culicidae</taxon>
        <taxon>Anophelinae</taxon>
        <taxon>Anopheles</taxon>
    </lineage>
</organism>